<protein>
    <submittedName>
        <fullName evidence="1">Uncharacterized protein</fullName>
    </submittedName>
</protein>
<gene>
    <name evidence="1" type="ORF">MM415B00636_0039</name>
</gene>
<name>A0A6M3IZZ8_9ZZZZ</name>
<accession>A0A6M3IZZ8</accession>
<reference evidence="1" key="1">
    <citation type="submission" date="2020-03" db="EMBL/GenBank/DDBJ databases">
        <title>The deep terrestrial virosphere.</title>
        <authorList>
            <person name="Holmfeldt K."/>
            <person name="Nilsson E."/>
            <person name="Simone D."/>
            <person name="Lopez-Fernandez M."/>
            <person name="Wu X."/>
            <person name="de Brujin I."/>
            <person name="Lundin D."/>
            <person name="Andersson A."/>
            <person name="Bertilsson S."/>
            <person name="Dopson M."/>
        </authorList>
    </citation>
    <scope>NUCLEOTIDE SEQUENCE</scope>
    <source>
        <strain evidence="1">MM415B00636</strain>
    </source>
</reference>
<organism evidence="1">
    <name type="scientific">viral metagenome</name>
    <dbReference type="NCBI Taxonomy" id="1070528"/>
    <lineage>
        <taxon>unclassified sequences</taxon>
        <taxon>metagenomes</taxon>
        <taxon>organismal metagenomes</taxon>
    </lineage>
</organism>
<sequence length="604" mass="66543">MPIEPVFWHKGLAFHVRSALQEPGFLKTAENITFRTEGKQELRPSFSAVNSTSVNAIHSIKRFLNNIIIGDDTNLRDRSALTSGNFTTLGVNFANAIWSFIEYKNFLNAVNGTDNVLIDSDGNAYNGAIANPSGIPAGAAGAAGNPNDTYALYVTYLITWPNGHTYETGFSLSSDVTVATQKISWTNIPVCPYTAIYGTQPTIHRKLYRGPGTGGTLADIYLVTTITDNTTTTYTDDVSDSQLAANGASTCENYTTGPTKPLYGAINYGRFFYIDADYLNRLYYSEAVAGATAGENETLMPLAFQTNNWDDIRVAGYGRCDPQGLVTWGTYLYIPMKHTWIKKYGNDPDTWSYKKTWANIGIAAPYSIAKAVNPAGILGISNPIGGSPGISLFNGQVSQILANQQLTEIFEDDLNHDYIHKCRGVWDGRYYHVLYPSGSNTEPDKWLAVDLVKAPELRVAFWMDLNARSIDIYDQGSQVYVGGYDGYVRQNSGTESRNIQVETHDLIGGKVEIANTLKTLKELKYNIDTGTKQVSLEIIIDGENATWPDGTTSCLINGTGDKIQVKRGFPTNFRGYKFSFRITGTGLSTMNLYSPWQVDFDVTM</sequence>
<proteinExistence type="predicted"/>
<evidence type="ECO:0000313" key="1">
    <source>
        <dbReference type="EMBL" id="QJA63306.1"/>
    </source>
</evidence>
<dbReference type="EMBL" id="MT141494">
    <property type="protein sequence ID" value="QJA63306.1"/>
    <property type="molecule type" value="Genomic_DNA"/>
</dbReference>
<dbReference type="AlphaFoldDB" id="A0A6M3IZZ8"/>